<feature type="domain" description="PDZ" evidence="12">
    <location>
        <begin position="117"/>
        <end position="196"/>
    </location>
</feature>
<evidence type="ECO:0000256" key="2">
    <source>
        <dbReference type="ARBA" id="ARBA00004141"/>
    </source>
</evidence>
<dbReference type="InterPro" id="IPR036034">
    <property type="entry name" value="PDZ_sf"/>
</dbReference>
<dbReference type="STRING" id="1797582.A2442_04115"/>
<dbReference type="InterPro" id="IPR001478">
    <property type="entry name" value="PDZ"/>
</dbReference>
<accession>A0A1F5EKK5</accession>
<dbReference type="Pfam" id="PF02163">
    <property type="entry name" value="Peptidase_M50"/>
    <property type="match status" value="1"/>
</dbReference>
<comment type="caution">
    <text evidence="13">The sequence shown here is derived from an EMBL/GenBank/DDBJ whole genome shotgun (WGS) entry which is preliminary data.</text>
</comment>
<protein>
    <recommendedName>
        <fullName evidence="12">PDZ domain-containing protein</fullName>
    </recommendedName>
</protein>
<feature type="transmembrane region" description="Helical" evidence="11">
    <location>
        <begin position="91"/>
        <end position="112"/>
    </location>
</feature>
<evidence type="ECO:0000256" key="7">
    <source>
        <dbReference type="ARBA" id="ARBA00022833"/>
    </source>
</evidence>
<feature type="transmembrane region" description="Helical" evidence="11">
    <location>
        <begin position="242"/>
        <end position="262"/>
    </location>
</feature>
<dbReference type="GO" id="GO:0004222">
    <property type="term" value="F:metalloendopeptidase activity"/>
    <property type="evidence" value="ECO:0007669"/>
    <property type="project" value="InterPro"/>
</dbReference>
<dbReference type="Proteomes" id="UP000179003">
    <property type="component" value="Unassembled WGS sequence"/>
</dbReference>
<keyword evidence="7" id="KW-0862">Zinc</keyword>
<dbReference type="InterPro" id="IPR004387">
    <property type="entry name" value="Pept_M50_Zn"/>
</dbReference>
<dbReference type="GO" id="GO:0006508">
    <property type="term" value="P:proteolysis"/>
    <property type="evidence" value="ECO:0007669"/>
    <property type="project" value="UniProtKB-KW"/>
</dbReference>
<evidence type="ECO:0000256" key="10">
    <source>
        <dbReference type="ARBA" id="ARBA00023136"/>
    </source>
</evidence>
<comment type="similarity">
    <text evidence="3">Belongs to the peptidase M50B family.</text>
</comment>
<name>A0A1F5EKK5_9BACT</name>
<keyword evidence="10 11" id="KW-0472">Membrane</keyword>
<evidence type="ECO:0000256" key="5">
    <source>
        <dbReference type="ARBA" id="ARBA00022692"/>
    </source>
</evidence>
<sequence length="364" mass="39073">MTILLFIIILAVLILVHELGHFIVAKKTGMRVDEFGIGFPPRIFAFKKGETEYSINLIPLGGFVKIFGETPDEDSIDGSDSSRSMVNKPKWAQALTISAGVICNLIFAWLLISIGFMSGLPSSVDQFVGVEVKDANVVLVDVLPDSPAFEAGLEVGDKLMFMGAGESAIQDFTQTEMQEFIAGHGGEELTVLYKRGKEEVATAFITPKEGIIADKFAIGISSDVVGVVRLPIHRALWEGLKLTISLIGTIAVGLFGFIASLIKGTGSFSDVSGPVGIVGLVGDAASFGFIYLLSFTAFISINLAVINFIPFPALDGGRLLFIFIEAVTRKTIKPVIANTLNLVGFALLMLLMVAVTYNDIIKLF</sequence>
<dbReference type="SUPFAM" id="SSF50156">
    <property type="entry name" value="PDZ domain-like"/>
    <property type="match status" value="1"/>
</dbReference>
<dbReference type="InterPro" id="IPR008915">
    <property type="entry name" value="Peptidase_M50"/>
</dbReference>
<keyword evidence="8 11" id="KW-1133">Transmembrane helix</keyword>
<evidence type="ECO:0000256" key="11">
    <source>
        <dbReference type="SAM" id="Phobius"/>
    </source>
</evidence>
<evidence type="ECO:0000259" key="12">
    <source>
        <dbReference type="PROSITE" id="PS50106"/>
    </source>
</evidence>
<organism evidence="13 14">
    <name type="scientific">Candidatus Campbellbacteria bacterium RIFOXYC2_FULL_35_25</name>
    <dbReference type="NCBI Taxonomy" id="1797582"/>
    <lineage>
        <taxon>Bacteria</taxon>
        <taxon>Candidatus Campbelliibacteriota</taxon>
    </lineage>
</organism>
<comment type="cofactor">
    <cofactor evidence="1">
        <name>Zn(2+)</name>
        <dbReference type="ChEBI" id="CHEBI:29105"/>
    </cofactor>
</comment>
<keyword evidence="9" id="KW-0482">Metalloprotease</keyword>
<dbReference type="PROSITE" id="PS50106">
    <property type="entry name" value="PDZ"/>
    <property type="match status" value="1"/>
</dbReference>
<dbReference type="CDD" id="cd06163">
    <property type="entry name" value="S2P-M50_PDZ_RseP-like"/>
    <property type="match status" value="1"/>
</dbReference>
<dbReference type="PANTHER" id="PTHR42837:SF2">
    <property type="entry name" value="MEMBRANE METALLOPROTEASE ARASP2, CHLOROPLASTIC-RELATED"/>
    <property type="match status" value="1"/>
</dbReference>
<feature type="transmembrane region" description="Helical" evidence="11">
    <location>
        <begin position="289"/>
        <end position="314"/>
    </location>
</feature>
<evidence type="ECO:0000256" key="6">
    <source>
        <dbReference type="ARBA" id="ARBA00022801"/>
    </source>
</evidence>
<proteinExistence type="inferred from homology"/>
<reference evidence="13 14" key="1">
    <citation type="journal article" date="2016" name="Nat. Commun.">
        <title>Thousands of microbial genomes shed light on interconnected biogeochemical processes in an aquifer system.</title>
        <authorList>
            <person name="Anantharaman K."/>
            <person name="Brown C.T."/>
            <person name="Hug L.A."/>
            <person name="Sharon I."/>
            <person name="Castelle C.J."/>
            <person name="Probst A.J."/>
            <person name="Thomas B.C."/>
            <person name="Singh A."/>
            <person name="Wilkins M.J."/>
            <person name="Karaoz U."/>
            <person name="Brodie E.L."/>
            <person name="Williams K.H."/>
            <person name="Hubbard S.S."/>
            <person name="Banfield J.F."/>
        </authorList>
    </citation>
    <scope>NUCLEOTIDE SEQUENCE [LARGE SCALE GENOMIC DNA]</scope>
</reference>
<keyword evidence="6" id="KW-0378">Hydrolase</keyword>
<dbReference type="AlphaFoldDB" id="A0A1F5EKK5"/>
<dbReference type="Gene3D" id="2.30.42.10">
    <property type="match status" value="1"/>
</dbReference>
<dbReference type="PANTHER" id="PTHR42837">
    <property type="entry name" value="REGULATOR OF SIGMA-E PROTEASE RSEP"/>
    <property type="match status" value="1"/>
</dbReference>
<dbReference type="EMBL" id="MFAE01000002">
    <property type="protein sequence ID" value="OGD67726.1"/>
    <property type="molecule type" value="Genomic_DNA"/>
</dbReference>
<keyword evidence="4" id="KW-0645">Protease</keyword>
<evidence type="ECO:0000256" key="3">
    <source>
        <dbReference type="ARBA" id="ARBA00007931"/>
    </source>
</evidence>
<feature type="transmembrane region" description="Helical" evidence="11">
    <location>
        <begin position="335"/>
        <end position="357"/>
    </location>
</feature>
<evidence type="ECO:0000256" key="1">
    <source>
        <dbReference type="ARBA" id="ARBA00001947"/>
    </source>
</evidence>
<keyword evidence="5 11" id="KW-0812">Transmembrane</keyword>
<evidence type="ECO:0000256" key="4">
    <source>
        <dbReference type="ARBA" id="ARBA00022670"/>
    </source>
</evidence>
<evidence type="ECO:0000313" key="14">
    <source>
        <dbReference type="Proteomes" id="UP000179003"/>
    </source>
</evidence>
<dbReference type="SMART" id="SM00228">
    <property type="entry name" value="PDZ"/>
    <property type="match status" value="1"/>
</dbReference>
<evidence type="ECO:0000313" key="13">
    <source>
        <dbReference type="EMBL" id="OGD67726.1"/>
    </source>
</evidence>
<comment type="subcellular location">
    <subcellularLocation>
        <location evidence="2">Membrane</location>
        <topology evidence="2">Multi-pass membrane protein</topology>
    </subcellularLocation>
</comment>
<gene>
    <name evidence="13" type="ORF">A2442_04115</name>
</gene>
<dbReference type="GO" id="GO:0016020">
    <property type="term" value="C:membrane"/>
    <property type="evidence" value="ECO:0007669"/>
    <property type="project" value="UniProtKB-SubCell"/>
</dbReference>
<evidence type="ECO:0000256" key="9">
    <source>
        <dbReference type="ARBA" id="ARBA00023049"/>
    </source>
</evidence>
<evidence type="ECO:0000256" key="8">
    <source>
        <dbReference type="ARBA" id="ARBA00022989"/>
    </source>
</evidence>